<dbReference type="InterPro" id="IPR011964">
    <property type="entry name" value="YVTN_b-propeller_repeat"/>
</dbReference>
<keyword evidence="1" id="KW-1133">Transmembrane helix</keyword>
<dbReference type="PANTHER" id="PTHR47197">
    <property type="entry name" value="PROTEIN NIRF"/>
    <property type="match status" value="1"/>
</dbReference>
<evidence type="ECO:0000256" key="1">
    <source>
        <dbReference type="SAM" id="Phobius"/>
    </source>
</evidence>
<dbReference type="SUPFAM" id="SSF51004">
    <property type="entry name" value="C-terminal (heme d1) domain of cytochrome cd1-nitrite reductase"/>
    <property type="match status" value="1"/>
</dbReference>
<dbReference type="InterPro" id="IPR011048">
    <property type="entry name" value="Haem_d1_sf"/>
</dbReference>
<dbReference type="InterPro" id="IPR015943">
    <property type="entry name" value="WD40/YVTN_repeat-like_dom_sf"/>
</dbReference>
<dbReference type="PANTHER" id="PTHR47197:SF3">
    <property type="entry name" value="DIHYDRO-HEME D1 DEHYDROGENASE"/>
    <property type="match status" value="1"/>
</dbReference>
<dbReference type="InterPro" id="IPR011045">
    <property type="entry name" value="N2O_reductase_N"/>
</dbReference>
<dbReference type="OrthoDB" id="1391862at2"/>
<evidence type="ECO:0000313" key="3">
    <source>
        <dbReference type="Proteomes" id="UP000315540"/>
    </source>
</evidence>
<dbReference type="Gene3D" id="2.130.10.10">
    <property type="entry name" value="YVTN repeat-like/Quinoprotein amine dehydrogenase"/>
    <property type="match status" value="2"/>
</dbReference>
<keyword evidence="1" id="KW-0472">Membrane</keyword>
<accession>A0A504JKX5</accession>
<proteinExistence type="predicted"/>
<name>A0A504JKX5_9FLAO</name>
<sequence length="576" mass="63459">MKKNTEIALITTGITLAALWWVLLDDDENRVSKTDNTKKKDDVSSEEKEDTMIAELIHSDRYDSFVKINRPYARRLPKRTFKGLHRSATKLDNAAFYKRLQDKYETTQLTITNTSDVEREVRLWAGNKKPPLSPTLPGDVADHIFRTVTVNSNLGTGIYPQGIIVNPFNGFTYIANQLSHNISVLNTEGILVSLIPITANASSPFGVSPVDLTVNSQPSSPNFGTVYVANIIGDTVTVINTQLEIVNTIQVGKRPISITFNPFNSNVYIANIADDTISVIDTTIETVIETIGVGKAPRNIAIVPKTGSVYVVNSNDNSISVIDTNNLVTNTIENVGNTLTTAAYNPINDSLYIVSSGDNTIIPIDLNTNVTRAVIPVGADPYRILYNPTNELLYVGNREDNSFSIIDSTDTAIDTLFLGAVGTGVAIDPNSDMIYSSDSTSGTINIISYSRESNKVLINDGYQARREDFTFNPAIVKHVKFVLSGTERFKVLKLEEETVTGSTKVKPISFSSYNSPQNFGNVAEVFEMNGAIIDGKNGWVFKIAGKQTITILTYYKQFETEKILEHAILNQKKRKL</sequence>
<keyword evidence="1" id="KW-0812">Transmembrane</keyword>
<protein>
    <submittedName>
        <fullName evidence="2">YncE family protein</fullName>
    </submittedName>
</protein>
<dbReference type="SUPFAM" id="SSF50974">
    <property type="entry name" value="Nitrous oxide reductase, N-terminal domain"/>
    <property type="match status" value="1"/>
</dbReference>
<organism evidence="2 3">
    <name type="scientific">Aquimarina algicola</name>
    <dbReference type="NCBI Taxonomy" id="2589995"/>
    <lineage>
        <taxon>Bacteria</taxon>
        <taxon>Pseudomonadati</taxon>
        <taxon>Bacteroidota</taxon>
        <taxon>Flavobacteriia</taxon>
        <taxon>Flavobacteriales</taxon>
        <taxon>Flavobacteriaceae</taxon>
        <taxon>Aquimarina</taxon>
    </lineage>
</organism>
<reference evidence="2 3" key="1">
    <citation type="submission" date="2019-06" db="EMBL/GenBank/DDBJ databases">
        <authorList>
            <person name="Meng X."/>
        </authorList>
    </citation>
    <scope>NUCLEOTIDE SEQUENCE [LARGE SCALE GENOMIC DNA]</scope>
    <source>
        <strain evidence="2 3">M625</strain>
    </source>
</reference>
<dbReference type="EMBL" id="VFWZ01000002">
    <property type="protein sequence ID" value="TPN87130.1"/>
    <property type="molecule type" value="Genomic_DNA"/>
</dbReference>
<gene>
    <name evidence="2" type="ORF">FHK87_05935</name>
</gene>
<keyword evidence="3" id="KW-1185">Reference proteome</keyword>
<feature type="transmembrane region" description="Helical" evidence="1">
    <location>
        <begin position="7"/>
        <end position="24"/>
    </location>
</feature>
<evidence type="ECO:0000313" key="2">
    <source>
        <dbReference type="EMBL" id="TPN87130.1"/>
    </source>
</evidence>
<dbReference type="NCBIfam" id="TIGR02276">
    <property type="entry name" value="beta_rpt_yvtn"/>
    <property type="match status" value="1"/>
</dbReference>
<dbReference type="AlphaFoldDB" id="A0A504JKX5"/>
<dbReference type="RefSeq" id="WP_140591368.1">
    <property type="nucleotide sequence ID" value="NZ_VFWZ01000002.1"/>
</dbReference>
<dbReference type="Proteomes" id="UP000315540">
    <property type="component" value="Unassembled WGS sequence"/>
</dbReference>
<comment type="caution">
    <text evidence="2">The sequence shown here is derived from an EMBL/GenBank/DDBJ whole genome shotgun (WGS) entry which is preliminary data.</text>
</comment>
<dbReference type="InterPro" id="IPR051200">
    <property type="entry name" value="Host-pathogen_enzymatic-act"/>
</dbReference>